<sequence>MICLTGILIKVKAPDIDPNTGFIYFIDHYLFVGI</sequence>
<gene>
    <name evidence="1" type="ORF">MHYMCMPASI_00055</name>
</gene>
<organism evidence="1 2">
    <name type="scientific">Hyalomma marginatum</name>
    <dbReference type="NCBI Taxonomy" id="34627"/>
    <lineage>
        <taxon>Eukaryota</taxon>
        <taxon>Metazoa</taxon>
        <taxon>Ecdysozoa</taxon>
        <taxon>Arthropoda</taxon>
        <taxon>Chelicerata</taxon>
        <taxon>Arachnida</taxon>
        <taxon>Acari</taxon>
        <taxon>Parasitiformes</taxon>
        <taxon>Ixodida</taxon>
        <taxon>Ixodoidea</taxon>
        <taxon>Ixodidae</taxon>
        <taxon>Hyalomminae</taxon>
        <taxon>Hyalomma</taxon>
    </lineage>
</organism>
<keyword evidence="2" id="KW-1185">Reference proteome</keyword>
<dbReference type="AlphaFoldDB" id="A0A8S4BTF1"/>
<accession>A0A8S4BTF1</accession>
<protein>
    <submittedName>
        <fullName evidence="1">Sodium:solute symporter family protein</fullName>
    </submittedName>
</protein>
<dbReference type="Proteomes" id="UP000837675">
    <property type="component" value="Unassembled WGS sequence"/>
</dbReference>
<name>A0A8S4BTF1_9ACAR</name>
<comment type="caution">
    <text evidence="1">The sequence shown here is derived from an EMBL/GenBank/DDBJ whole genome shotgun (WGS) entry which is preliminary data.</text>
</comment>
<dbReference type="EMBL" id="CAJVAF010000012">
    <property type="protein sequence ID" value="CAG7588864.1"/>
    <property type="molecule type" value="Genomic_DNA"/>
</dbReference>
<evidence type="ECO:0000313" key="1">
    <source>
        <dbReference type="EMBL" id="CAG7588864.1"/>
    </source>
</evidence>
<proteinExistence type="predicted"/>
<reference evidence="1" key="1">
    <citation type="submission" date="2021-06" db="EMBL/GenBank/DDBJ databases">
        <authorList>
            <person name="Nardi T."/>
            <person name="Nardi T."/>
        </authorList>
    </citation>
    <scope>NUCLEOTIDE SEQUENCE</scope>
</reference>
<evidence type="ECO:0000313" key="2">
    <source>
        <dbReference type="Proteomes" id="UP000837675"/>
    </source>
</evidence>